<sequence length="151" mass="16819">MLFIHSQTPKSGGGNCSNVRRFGLVVKHHFVPVCSNSNMQRERNGRILFMRIDSQSPRRGDALQSLRQVFSKVLMQRLMYSPYQTGDLNWSVSRGKRIFDVGVAALILVVALLPMLLIACLIHITSDGHILFRQSALAKTDAYSASANFGP</sequence>
<evidence type="ECO:0000256" key="1">
    <source>
        <dbReference type="SAM" id="Phobius"/>
    </source>
</evidence>
<comment type="caution">
    <text evidence="2">The sequence shown here is derived from an EMBL/GenBank/DDBJ whole genome shotgun (WGS) entry which is preliminary data.</text>
</comment>
<organism evidence="2">
    <name type="scientific">mine drainage metagenome</name>
    <dbReference type="NCBI Taxonomy" id="410659"/>
    <lineage>
        <taxon>unclassified sequences</taxon>
        <taxon>metagenomes</taxon>
        <taxon>ecological metagenomes</taxon>
    </lineage>
</organism>
<keyword evidence="1" id="KW-1133">Transmembrane helix</keyword>
<keyword evidence="1" id="KW-0812">Transmembrane</keyword>
<feature type="transmembrane region" description="Helical" evidence="1">
    <location>
        <begin position="98"/>
        <end position="124"/>
    </location>
</feature>
<proteinExistence type="predicted"/>
<name>E6PYW7_9ZZZZ</name>
<protein>
    <submittedName>
        <fullName evidence="2">Uncharacterized protein</fullName>
    </submittedName>
</protein>
<gene>
    <name evidence="2" type="ORF">CARN3_1117</name>
</gene>
<dbReference type="EMBL" id="CABN01000094">
    <property type="protein sequence ID" value="CBI00126.1"/>
    <property type="molecule type" value="Genomic_DNA"/>
</dbReference>
<accession>E6PYW7</accession>
<keyword evidence="1" id="KW-0472">Membrane</keyword>
<evidence type="ECO:0000313" key="2">
    <source>
        <dbReference type="EMBL" id="CBI00126.1"/>
    </source>
</evidence>
<reference evidence="2" key="1">
    <citation type="submission" date="2009-10" db="EMBL/GenBank/DDBJ databases">
        <title>Diversity of trophic interactions inside an arsenic-rich microbial ecosystem.</title>
        <authorList>
            <person name="Bertin P.N."/>
            <person name="Heinrich-Salmeron A."/>
            <person name="Pelletier E."/>
            <person name="Goulhen-Chollet F."/>
            <person name="Arsene-Ploetze F."/>
            <person name="Gallien S."/>
            <person name="Calteau A."/>
            <person name="Vallenet D."/>
            <person name="Casiot C."/>
            <person name="Chane-Woon-Ming B."/>
            <person name="Giloteaux L."/>
            <person name="Barakat M."/>
            <person name="Bonnefoy V."/>
            <person name="Bruneel O."/>
            <person name="Chandler M."/>
            <person name="Cleiss J."/>
            <person name="Duran R."/>
            <person name="Elbaz-Poulichet F."/>
            <person name="Fonknechten N."/>
            <person name="Lauga B."/>
            <person name="Mornico D."/>
            <person name="Ortet P."/>
            <person name="Schaeffer C."/>
            <person name="Siguier P."/>
            <person name="Alexander Thil Smith A."/>
            <person name="Van Dorsselaer A."/>
            <person name="Weissenbach J."/>
            <person name="Medigue C."/>
            <person name="Le Paslier D."/>
        </authorList>
    </citation>
    <scope>NUCLEOTIDE SEQUENCE</scope>
</reference>
<dbReference type="AlphaFoldDB" id="E6PYW7"/>